<dbReference type="SMART" id="SM00757">
    <property type="entry name" value="CRA"/>
    <property type="match status" value="1"/>
</dbReference>
<evidence type="ECO:0000256" key="4">
    <source>
        <dbReference type="ARBA" id="ARBA00022771"/>
    </source>
</evidence>
<evidence type="ECO:0000313" key="9">
    <source>
        <dbReference type="EMBL" id="KAH6601434.1"/>
    </source>
</evidence>
<dbReference type="Proteomes" id="UP001648503">
    <property type="component" value="Unassembled WGS sequence"/>
</dbReference>
<organism evidence="9 10">
    <name type="scientific">Batrachochytrium salamandrivorans</name>
    <dbReference type="NCBI Taxonomy" id="1357716"/>
    <lineage>
        <taxon>Eukaryota</taxon>
        <taxon>Fungi</taxon>
        <taxon>Fungi incertae sedis</taxon>
        <taxon>Chytridiomycota</taxon>
        <taxon>Chytridiomycota incertae sedis</taxon>
        <taxon>Chytridiomycetes</taxon>
        <taxon>Rhizophydiales</taxon>
        <taxon>Rhizophydiales incertae sedis</taxon>
        <taxon>Batrachochytrium</taxon>
    </lineage>
</organism>
<dbReference type="Gene3D" id="3.30.40.10">
    <property type="entry name" value="Zinc/RING finger domain, C3HC4 (zinc finger)"/>
    <property type="match status" value="1"/>
</dbReference>
<evidence type="ECO:0000259" key="8">
    <source>
        <dbReference type="PROSITE" id="PS51867"/>
    </source>
</evidence>
<gene>
    <name evidence="9" type="ORF">BASA50_001577</name>
</gene>
<dbReference type="InterPro" id="IPR024964">
    <property type="entry name" value="CTLH/CRA"/>
</dbReference>
<evidence type="ECO:0000256" key="5">
    <source>
        <dbReference type="ARBA" id="ARBA00022833"/>
    </source>
</evidence>
<dbReference type="Pfam" id="PF13445">
    <property type="entry name" value="zf-RING_UBOX"/>
    <property type="match status" value="1"/>
</dbReference>
<reference evidence="9 10" key="1">
    <citation type="submission" date="2021-02" db="EMBL/GenBank/DDBJ databases">
        <title>Variation within the Batrachochytrium salamandrivorans European outbreak.</title>
        <authorList>
            <person name="Kelly M."/>
            <person name="Pasmans F."/>
            <person name="Shea T.P."/>
            <person name="Munoz J.F."/>
            <person name="Carranza S."/>
            <person name="Cuomo C.A."/>
            <person name="Martel A."/>
        </authorList>
    </citation>
    <scope>NUCLEOTIDE SEQUENCE [LARGE SCALE GENOMIC DNA]</scope>
    <source>
        <strain evidence="9 10">AMFP18/2</strain>
    </source>
</reference>
<dbReference type="InterPro" id="IPR006595">
    <property type="entry name" value="CTLH_C"/>
</dbReference>
<dbReference type="PANTHER" id="PTHR12170">
    <property type="entry name" value="MACROPHAGE ERYTHROBLAST ATTACHER-RELATED"/>
    <property type="match status" value="1"/>
</dbReference>
<keyword evidence="3" id="KW-0479">Metal-binding</keyword>
<dbReference type="Pfam" id="PF10607">
    <property type="entry name" value="CTLH"/>
    <property type="match status" value="1"/>
</dbReference>
<dbReference type="InterPro" id="IPR027370">
    <property type="entry name" value="Znf-RING_euk"/>
</dbReference>
<feature type="domain" description="RING-Gid-type" evidence="8">
    <location>
        <begin position="323"/>
        <end position="367"/>
    </location>
</feature>
<sequence>MESVAKEFEKVVKRQRTLKDETQSTLDALIQRLNEAKAIVASQPTSQAHSQVQAIFKPVKTLSGKLTEAHKDMQTTMYKYSKVLEKRFKTDLDTIWDPRAFHGKDDVLYHALAIHFVREGRFDMAEVFANETGCVQIPPSLKSLFYEMFQIQEALRVRDIAPAIIWAAKCRPDLEKRGSLLEFQLHKMRFTQFLVANEPHEALAYAKANFHAFPRHLKEIQQLMCSILFITKLSLSPYANLLNPHLWSDIQTTFTRDFCQLIGLSSDSPLFIAVTAGTTALPTIIKMSSIMKDKSGLEWSQQGELPVEIPLIDSYRFHSVFACPVSKEPGTEENPPMMMFCGHTVCKETLTRLSKNNMNARFKCPYCPSESTALQAVRVYF</sequence>
<dbReference type="PROSITE" id="PS50897">
    <property type="entry name" value="CTLH"/>
    <property type="match status" value="1"/>
</dbReference>
<comment type="subcellular location">
    <subcellularLocation>
        <location evidence="1">Cytoplasm</location>
    </subcellularLocation>
</comment>
<evidence type="ECO:0000313" key="10">
    <source>
        <dbReference type="Proteomes" id="UP001648503"/>
    </source>
</evidence>
<dbReference type="InterPro" id="IPR045098">
    <property type="entry name" value="Fyv10_fam"/>
</dbReference>
<dbReference type="EMBL" id="JAFCIX010000005">
    <property type="protein sequence ID" value="KAH6601434.1"/>
    <property type="molecule type" value="Genomic_DNA"/>
</dbReference>
<name>A0ABQ8FRI1_9FUNG</name>
<evidence type="ECO:0000256" key="6">
    <source>
        <dbReference type="PROSITE-ProRule" id="PRU01215"/>
    </source>
</evidence>
<accession>A0ABQ8FRI1</accession>
<proteinExistence type="predicted"/>
<feature type="domain" description="CTLH" evidence="7">
    <location>
        <begin position="147"/>
        <end position="201"/>
    </location>
</feature>
<evidence type="ECO:0008006" key="11">
    <source>
        <dbReference type="Google" id="ProtNLM"/>
    </source>
</evidence>
<dbReference type="InterPro" id="IPR044063">
    <property type="entry name" value="ZF_RING_GID"/>
</dbReference>
<dbReference type="SMART" id="SM00668">
    <property type="entry name" value="CTLH"/>
    <property type="match status" value="1"/>
</dbReference>
<evidence type="ECO:0000256" key="3">
    <source>
        <dbReference type="ARBA" id="ARBA00022723"/>
    </source>
</evidence>
<dbReference type="PROSITE" id="PS51867">
    <property type="entry name" value="ZF_RING_GID"/>
    <property type="match status" value="1"/>
</dbReference>
<keyword evidence="2" id="KW-0963">Cytoplasm</keyword>
<evidence type="ECO:0000256" key="1">
    <source>
        <dbReference type="ARBA" id="ARBA00004496"/>
    </source>
</evidence>
<dbReference type="InterPro" id="IPR013083">
    <property type="entry name" value="Znf_RING/FYVE/PHD"/>
</dbReference>
<evidence type="ECO:0000259" key="7">
    <source>
        <dbReference type="PROSITE" id="PS50897"/>
    </source>
</evidence>
<keyword evidence="4 6" id="KW-0863">Zinc-finger</keyword>
<keyword evidence="5" id="KW-0862">Zinc</keyword>
<dbReference type="PANTHER" id="PTHR12170:SF3">
    <property type="entry name" value="GH10162P"/>
    <property type="match status" value="1"/>
</dbReference>
<comment type="caution">
    <text evidence="9">The sequence shown here is derived from an EMBL/GenBank/DDBJ whole genome shotgun (WGS) entry which is preliminary data.</text>
</comment>
<evidence type="ECO:0000256" key="2">
    <source>
        <dbReference type="ARBA" id="ARBA00022490"/>
    </source>
</evidence>
<dbReference type="CDD" id="cd16652">
    <property type="entry name" value="dRING_Rmd5p-like"/>
    <property type="match status" value="1"/>
</dbReference>
<protein>
    <recommendedName>
        <fullName evidence="11">RING-Gid-type domain-containing protein</fullName>
    </recommendedName>
</protein>
<dbReference type="InterPro" id="IPR037683">
    <property type="entry name" value="Rmd5_dRing"/>
</dbReference>
<dbReference type="InterPro" id="IPR013144">
    <property type="entry name" value="CRA_dom"/>
</dbReference>
<feature type="zinc finger region" description="RING-Gid-type" evidence="6">
    <location>
        <begin position="323"/>
        <end position="367"/>
    </location>
</feature>
<keyword evidence="10" id="KW-1185">Reference proteome</keyword>
<dbReference type="SUPFAM" id="SSF57850">
    <property type="entry name" value="RING/U-box"/>
    <property type="match status" value="1"/>
</dbReference>